<dbReference type="Proteomes" id="UP000467840">
    <property type="component" value="Chromosome 17"/>
</dbReference>
<dbReference type="EMBL" id="JAAGAX010000007">
    <property type="protein sequence ID" value="KAF2308606.1"/>
    <property type="molecule type" value="Genomic_DNA"/>
</dbReference>
<evidence type="ECO:0000313" key="1">
    <source>
        <dbReference type="EMBL" id="KAF2308606.1"/>
    </source>
</evidence>
<evidence type="ECO:0000313" key="2">
    <source>
        <dbReference type="Proteomes" id="UP000467840"/>
    </source>
</evidence>
<sequence length="91" mass="9916">MVDTPMSDTSQKAHEDWNADVNISALASEVMKLIKGKTVENEPISVNTVILQDMQSDEVIAMGQARAGLYYLDVNSNSGQVYATTVINLLL</sequence>
<protein>
    <submittedName>
        <fullName evidence="1">Uncharacterized protein</fullName>
    </submittedName>
</protein>
<keyword evidence="2" id="KW-1185">Reference proteome</keyword>
<reference evidence="1 2" key="1">
    <citation type="journal article" date="2020" name="Mol. Plant">
        <title>The Chromosome-Based Rubber Tree Genome Provides New Insights into Spurge Genome Evolution and Rubber Biosynthesis.</title>
        <authorList>
            <person name="Liu J."/>
            <person name="Shi C."/>
            <person name="Shi C.C."/>
            <person name="Li W."/>
            <person name="Zhang Q.J."/>
            <person name="Zhang Y."/>
            <person name="Li K."/>
            <person name="Lu H.F."/>
            <person name="Shi C."/>
            <person name="Zhu S.T."/>
            <person name="Xiao Z.Y."/>
            <person name="Nan H."/>
            <person name="Yue Y."/>
            <person name="Zhu X.G."/>
            <person name="Wu Y."/>
            <person name="Hong X.N."/>
            <person name="Fan G.Y."/>
            <person name="Tong Y."/>
            <person name="Zhang D."/>
            <person name="Mao C.L."/>
            <person name="Liu Y.L."/>
            <person name="Hao S.J."/>
            <person name="Liu W.Q."/>
            <person name="Lv M.Q."/>
            <person name="Zhang H.B."/>
            <person name="Liu Y."/>
            <person name="Hu-Tang G.R."/>
            <person name="Wang J.P."/>
            <person name="Wang J.H."/>
            <person name="Sun Y.H."/>
            <person name="Ni S.B."/>
            <person name="Chen W.B."/>
            <person name="Zhang X.C."/>
            <person name="Jiao Y.N."/>
            <person name="Eichler E.E."/>
            <person name="Li G.H."/>
            <person name="Liu X."/>
            <person name="Gao L.Z."/>
        </authorList>
    </citation>
    <scope>NUCLEOTIDE SEQUENCE [LARGE SCALE GENOMIC DNA]</scope>
    <source>
        <strain evidence="2">cv. GT1</strain>
        <tissue evidence="1">Leaf</tissue>
    </source>
</reference>
<name>A0A6A6M8L8_HEVBR</name>
<gene>
    <name evidence="1" type="ORF">GH714_011274</name>
</gene>
<organism evidence="1 2">
    <name type="scientific">Hevea brasiliensis</name>
    <name type="common">Para rubber tree</name>
    <name type="synonym">Siphonia brasiliensis</name>
    <dbReference type="NCBI Taxonomy" id="3981"/>
    <lineage>
        <taxon>Eukaryota</taxon>
        <taxon>Viridiplantae</taxon>
        <taxon>Streptophyta</taxon>
        <taxon>Embryophyta</taxon>
        <taxon>Tracheophyta</taxon>
        <taxon>Spermatophyta</taxon>
        <taxon>Magnoliopsida</taxon>
        <taxon>eudicotyledons</taxon>
        <taxon>Gunneridae</taxon>
        <taxon>Pentapetalae</taxon>
        <taxon>rosids</taxon>
        <taxon>fabids</taxon>
        <taxon>Malpighiales</taxon>
        <taxon>Euphorbiaceae</taxon>
        <taxon>Crotonoideae</taxon>
        <taxon>Micrandreae</taxon>
        <taxon>Hevea</taxon>
    </lineage>
</organism>
<dbReference type="AlphaFoldDB" id="A0A6A6M8L8"/>
<accession>A0A6A6M8L8</accession>
<comment type="caution">
    <text evidence="1">The sequence shown here is derived from an EMBL/GenBank/DDBJ whole genome shotgun (WGS) entry which is preliminary data.</text>
</comment>
<proteinExistence type="predicted"/>